<evidence type="ECO:0000256" key="1">
    <source>
        <dbReference type="SAM" id="MobiDB-lite"/>
    </source>
</evidence>
<gene>
    <name evidence="3" type="ORF">OHB35_05980</name>
</gene>
<dbReference type="Gene3D" id="3.40.50.11590">
    <property type="match status" value="1"/>
</dbReference>
<reference evidence="3 4" key="1">
    <citation type="submission" date="2022-10" db="EMBL/GenBank/DDBJ databases">
        <title>The complete genomes of actinobacterial strains from the NBC collection.</title>
        <authorList>
            <person name="Joergensen T.S."/>
            <person name="Alvarez Arevalo M."/>
            <person name="Sterndorff E.B."/>
            <person name="Faurdal D."/>
            <person name="Vuksanovic O."/>
            <person name="Mourched A.-S."/>
            <person name="Charusanti P."/>
            <person name="Shaw S."/>
            <person name="Blin K."/>
            <person name="Weber T."/>
        </authorList>
    </citation>
    <scope>NUCLEOTIDE SEQUENCE [LARGE SCALE GENOMIC DNA]</scope>
    <source>
        <strain evidence="3 4">NBC 01752</strain>
    </source>
</reference>
<keyword evidence="4" id="KW-1185">Reference proteome</keyword>
<evidence type="ECO:0000313" key="3">
    <source>
        <dbReference type="EMBL" id="WSD12814.1"/>
    </source>
</evidence>
<dbReference type="InterPro" id="IPR007161">
    <property type="entry name" value="DUF364"/>
</dbReference>
<feature type="compositionally biased region" description="Basic and acidic residues" evidence="1">
    <location>
        <begin position="343"/>
        <end position="353"/>
    </location>
</feature>
<feature type="compositionally biased region" description="Low complexity" evidence="1">
    <location>
        <begin position="23"/>
        <end position="59"/>
    </location>
</feature>
<feature type="region of interest" description="Disordered" evidence="1">
    <location>
        <begin position="332"/>
        <end position="353"/>
    </location>
</feature>
<sequence length="353" mass="36698">MSGAIGAGGAVPAVQERAPSALAGTSAPAPSDTPAPAASGTWAPAAPDASAPSWSDTSTPASYDDLVSRVLAGRLGPHPRTLRIAVAFTTSQAVRHDGRRGGYRNEVLSLRLDRAVGSCAVEPGALSEGAVEDCAGADVARLLEHPLMPVRVAALDAYLMHITPHTPENGALPRPLPAGSSVEKSRARAKAVVELLDVRPGQAVLVVGVVNSLLEALRSRGVPYIPCDLKGGRTEWGEPIVTDALNELDRCDAVLASGMTLGNGSFEPLREHALRVGKQLVMFAQTGSAVLPRFLGAGVSAVCAEPYPFFWLDGGPGVIHHYGHGHGYRDGYRHGHRSGHPSGDPDGRTEATL</sequence>
<dbReference type="Pfam" id="PF04016">
    <property type="entry name" value="DUF364"/>
    <property type="match status" value="1"/>
</dbReference>
<organism evidence="3 4">
    <name type="scientific">Streptomyces phaeochromogenes</name>
    <dbReference type="NCBI Taxonomy" id="1923"/>
    <lineage>
        <taxon>Bacteria</taxon>
        <taxon>Bacillati</taxon>
        <taxon>Actinomycetota</taxon>
        <taxon>Actinomycetes</taxon>
        <taxon>Kitasatosporales</taxon>
        <taxon>Streptomycetaceae</taxon>
        <taxon>Streptomyces</taxon>
        <taxon>Streptomyces phaeochromogenes group</taxon>
    </lineage>
</organism>
<evidence type="ECO:0000313" key="4">
    <source>
        <dbReference type="Proteomes" id="UP001340816"/>
    </source>
</evidence>
<dbReference type="EMBL" id="CP109135">
    <property type="protein sequence ID" value="WSD12814.1"/>
    <property type="molecule type" value="Genomic_DNA"/>
</dbReference>
<accession>A0ABZ1H6C8</accession>
<name>A0ABZ1H6C8_STRPH</name>
<feature type="domain" description="Putative heavy-metal chelation" evidence="2">
    <location>
        <begin position="192"/>
        <end position="285"/>
    </location>
</feature>
<protein>
    <submittedName>
        <fullName evidence="3">DUF364 domain-containing protein</fullName>
    </submittedName>
</protein>
<proteinExistence type="predicted"/>
<dbReference type="Proteomes" id="UP001340816">
    <property type="component" value="Chromosome"/>
</dbReference>
<dbReference type="RefSeq" id="WP_326758063.1">
    <property type="nucleotide sequence ID" value="NZ_CP109135.1"/>
</dbReference>
<evidence type="ECO:0000259" key="2">
    <source>
        <dbReference type="Pfam" id="PF04016"/>
    </source>
</evidence>
<dbReference type="SUPFAM" id="SSF159713">
    <property type="entry name" value="Dhaf3308-like"/>
    <property type="match status" value="1"/>
</dbReference>
<feature type="region of interest" description="Disordered" evidence="1">
    <location>
        <begin position="1"/>
        <end position="59"/>
    </location>
</feature>